<dbReference type="AlphaFoldDB" id="A0A3M2MCL5"/>
<dbReference type="GO" id="GO:0005576">
    <property type="term" value="C:extracellular region"/>
    <property type="evidence" value="ECO:0007669"/>
    <property type="project" value="TreeGrafter"/>
</dbReference>
<evidence type="ECO:0000256" key="6">
    <source>
        <dbReference type="PROSITE-ProRule" id="PRU01373"/>
    </source>
</evidence>
<dbReference type="PANTHER" id="PTHR30582">
    <property type="entry name" value="L,D-TRANSPEPTIDASE"/>
    <property type="match status" value="1"/>
</dbReference>
<evidence type="ECO:0000256" key="4">
    <source>
        <dbReference type="ARBA" id="ARBA00022984"/>
    </source>
</evidence>
<keyword evidence="2" id="KW-0808">Transferase</keyword>
<dbReference type="RefSeq" id="WP_122192697.1">
    <property type="nucleotide sequence ID" value="NZ_JBHSKC010000002.1"/>
</dbReference>
<dbReference type="PANTHER" id="PTHR30582:SF2">
    <property type="entry name" value="L,D-TRANSPEPTIDASE YCIB-RELATED"/>
    <property type="match status" value="1"/>
</dbReference>
<dbReference type="PROSITE" id="PS52029">
    <property type="entry name" value="LD_TPASE"/>
    <property type="match status" value="1"/>
</dbReference>
<dbReference type="Pfam" id="PF03734">
    <property type="entry name" value="YkuD"/>
    <property type="match status" value="1"/>
</dbReference>
<feature type="active site" description="Proton donor/acceptor" evidence="6">
    <location>
        <position position="213"/>
    </location>
</feature>
<evidence type="ECO:0000256" key="2">
    <source>
        <dbReference type="ARBA" id="ARBA00022679"/>
    </source>
</evidence>
<keyword evidence="7" id="KW-0732">Signal</keyword>
<dbReference type="InterPro" id="IPR050979">
    <property type="entry name" value="LD-transpeptidase"/>
</dbReference>
<keyword evidence="10" id="KW-1185">Reference proteome</keyword>
<sequence>MRRLLLGLVPLAIAGTISTALPGTAEAAVHRAPDRAGLVPHSVTAAKGDVAAQAKTLRFGDKGATVKYLQTRLRALHYDPGTADGKYGKDLRYAVYAFQRVNRITPSSTVGPKTWKALAHPAQPPRIIKGGAANRVEVSKKHQLVVVYKQNKVQLITMTSTGSGKRYCVNGSCSYAKTPSGNFHVLRKINGWRHAPLGGLYKPLYFHGGYALHGEPSVPLYPASHGCARIPMYHTADLLFRLVPVGTAVYVR</sequence>
<dbReference type="InterPro" id="IPR036365">
    <property type="entry name" value="PGBD-like_sf"/>
</dbReference>
<dbReference type="InterPro" id="IPR038063">
    <property type="entry name" value="Transpep_catalytic_dom"/>
</dbReference>
<feature type="signal peptide" evidence="7">
    <location>
        <begin position="1"/>
        <end position="27"/>
    </location>
</feature>
<evidence type="ECO:0000256" key="3">
    <source>
        <dbReference type="ARBA" id="ARBA00022960"/>
    </source>
</evidence>
<dbReference type="SUPFAM" id="SSF47090">
    <property type="entry name" value="PGBD-like"/>
    <property type="match status" value="1"/>
</dbReference>
<dbReference type="GO" id="GO:0071972">
    <property type="term" value="F:peptidoglycan L,D-transpeptidase activity"/>
    <property type="evidence" value="ECO:0007669"/>
    <property type="project" value="TreeGrafter"/>
</dbReference>
<evidence type="ECO:0000256" key="1">
    <source>
        <dbReference type="ARBA" id="ARBA00004752"/>
    </source>
</evidence>
<dbReference type="InterPro" id="IPR005490">
    <property type="entry name" value="LD_TPept_cat_dom"/>
</dbReference>
<keyword evidence="5 6" id="KW-0961">Cell wall biogenesis/degradation</keyword>
<evidence type="ECO:0000256" key="7">
    <source>
        <dbReference type="SAM" id="SignalP"/>
    </source>
</evidence>
<keyword evidence="4 6" id="KW-0573">Peptidoglycan synthesis</keyword>
<dbReference type="UniPathway" id="UPA00219"/>
<accession>A0A3M2MCL5</accession>
<dbReference type="GO" id="GO:0071555">
    <property type="term" value="P:cell wall organization"/>
    <property type="evidence" value="ECO:0007669"/>
    <property type="project" value="UniProtKB-UniRule"/>
</dbReference>
<dbReference type="EMBL" id="RFFG01000003">
    <property type="protein sequence ID" value="RMI47464.1"/>
    <property type="molecule type" value="Genomic_DNA"/>
</dbReference>
<reference evidence="9 10" key="1">
    <citation type="submission" date="2018-10" db="EMBL/GenBank/DDBJ databases">
        <title>Isolation from soil.</title>
        <authorList>
            <person name="Hu J."/>
        </authorList>
    </citation>
    <scope>NUCLEOTIDE SEQUENCE [LARGE SCALE GENOMIC DNA]</scope>
    <source>
        <strain evidence="9 10">NEAU-Ht49</strain>
    </source>
</reference>
<comment type="caution">
    <text evidence="9">The sequence shown here is derived from an EMBL/GenBank/DDBJ whole genome shotgun (WGS) entry which is preliminary data.</text>
</comment>
<dbReference type="Gene3D" id="2.40.440.10">
    <property type="entry name" value="L,D-transpeptidase catalytic domain-like"/>
    <property type="match status" value="1"/>
</dbReference>
<dbReference type="Pfam" id="PF01471">
    <property type="entry name" value="PG_binding_1"/>
    <property type="match status" value="1"/>
</dbReference>
<evidence type="ECO:0000313" key="9">
    <source>
        <dbReference type="EMBL" id="RMI47464.1"/>
    </source>
</evidence>
<protein>
    <submittedName>
        <fullName evidence="9">Murein L,D-transpeptidase</fullName>
    </submittedName>
</protein>
<dbReference type="SUPFAM" id="SSF141523">
    <property type="entry name" value="L,D-transpeptidase catalytic domain-like"/>
    <property type="match status" value="1"/>
</dbReference>
<dbReference type="InterPro" id="IPR002477">
    <property type="entry name" value="Peptidoglycan-bd-like"/>
</dbReference>
<dbReference type="OrthoDB" id="9810670at2"/>
<comment type="pathway">
    <text evidence="1 6">Cell wall biogenesis; peptidoglycan biosynthesis.</text>
</comment>
<gene>
    <name evidence="9" type="ORF">EBO15_02890</name>
</gene>
<feature type="active site" description="Nucleophile" evidence="6">
    <location>
        <position position="227"/>
    </location>
</feature>
<dbReference type="Gene3D" id="1.10.101.10">
    <property type="entry name" value="PGBD-like superfamily/PGBD"/>
    <property type="match status" value="1"/>
</dbReference>
<keyword evidence="3 6" id="KW-0133">Cell shape</keyword>
<proteinExistence type="predicted"/>
<evidence type="ECO:0000313" key="10">
    <source>
        <dbReference type="Proteomes" id="UP000282674"/>
    </source>
</evidence>
<dbReference type="Proteomes" id="UP000282674">
    <property type="component" value="Unassembled WGS sequence"/>
</dbReference>
<name>A0A3M2MCL5_9ACTN</name>
<dbReference type="CDD" id="cd16913">
    <property type="entry name" value="YkuD_like"/>
    <property type="match status" value="1"/>
</dbReference>
<dbReference type="GO" id="GO:0018104">
    <property type="term" value="P:peptidoglycan-protein cross-linking"/>
    <property type="evidence" value="ECO:0007669"/>
    <property type="project" value="TreeGrafter"/>
</dbReference>
<dbReference type="GO" id="GO:0016740">
    <property type="term" value="F:transferase activity"/>
    <property type="evidence" value="ECO:0007669"/>
    <property type="project" value="UniProtKB-KW"/>
</dbReference>
<dbReference type="InterPro" id="IPR036366">
    <property type="entry name" value="PGBDSf"/>
</dbReference>
<feature type="chain" id="PRO_5018002247" evidence="7">
    <location>
        <begin position="28"/>
        <end position="252"/>
    </location>
</feature>
<organism evidence="9 10">
    <name type="scientific">Actinomadura harenae</name>
    <dbReference type="NCBI Taxonomy" id="2483351"/>
    <lineage>
        <taxon>Bacteria</taxon>
        <taxon>Bacillati</taxon>
        <taxon>Actinomycetota</taxon>
        <taxon>Actinomycetes</taxon>
        <taxon>Streptosporangiales</taxon>
        <taxon>Thermomonosporaceae</taxon>
        <taxon>Actinomadura</taxon>
    </lineage>
</organism>
<evidence type="ECO:0000256" key="5">
    <source>
        <dbReference type="ARBA" id="ARBA00023316"/>
    </source>
</evidence>
<feature type="domain" description="L,D-TPase catalytic" evidence="8">
    <location>
        <begin position="134"/>
        <end position="252"/>
    </location>
</feature>
<dbReference type="GO" id="GO:0008360">
    <property type="term" value="P:regulation of cell shape"/>
    <property type="evidence" value="ECO:0007669"/>
    <property type="project" value="UniProtKB-UniRule"/>
</dbReference>
<evidence type="ECO:0000259" key="8">
    <source>
        <dbReference type="PROSITE" id="PS52029"/>
    </source>
</evidence>